<dbReference type="PANTHER" id="PTHR30086:SF19">
    <property type="entry name" value="THREONINE EFFLUX PROTEIN"/>
    <property type="match status" value="1"/>
</dbReference>
<evidence type="ECO:0000313" key="7">
    <source>
        <dbReference type="EMBL" id="RKF07212.1"/>
    </source>
</evidence>
<feature type="transmembrane region" description="Helical" evidence="6">
    <location>
        <begin position="78"/>
        <end position="99"/>
    </location>
</feature>
<reference evidence="7 8" key="1">
    <citation type="journal article" date="2018" name="Int. J. Syst. Bacteriol.">
        <title>Oceaniradius stylonemae gen. nov., sp. nov., isolated from a red alga, Stylonema cornu-cervi.</title>
        <authorList>
            <person name="Jeong S."/>
        </authorList>
    </citation>
    <scope>NUCLEOTIDE SEQUENCE [LARGE SCALE GENOMIC DNA]</scope>
    <source>
        <strain evidence="7 8">StC1</strain>
    </source>
</reference>
<keyword evidence="8" id="KW-1185">Reference proteome</keyword>
<proteinExistence type="predicted"/>
<dbReference type="Pfam" id="PF01810">
    <property type="entry name" value="LysE"/>
    <property type="match status" value="1"/>
</dbReference>
<dbReference type="EMBL" id="QFWV02000004">
    <property type="protein sequence ID" value="RKF07212.1"/>
    <property type="molecule type" value="Genomic_DNA"/>
</dbReference>
<dbReference type="GO" id="GO:0005886">
    <property type="term" value="C:plasma membrane"/>
    <property type="evidence" value="ECO:0007669"/>
    <property type="project" value="UniProtKB-SubCell"/>
</dbReference>
<evidence type="ECO:0000256" key="6">
    <source>
        <dbReference type="SAM" id="Phobius"/>
    </source>
</evidence>
<feature type="transmembrane region" description="Helical" evidence="6">
    <location>
        <begin position="16"/>
        <end position="39"/>
    </location>
</feature>
<comment type="subcellular location">
    <subcellularLocation>
        <location evidence="1">Cell membrane</location>
        <topology evidence="1">Multi-pass membrane protein</topology>
    </subcellularLocation>
</comment>
<dbReference type="GO" id="GO:0015171">
    <property type="term" value="F:amino acid transmembrane transporter activity"/>
    <property type="evidence" value="ECO:0007669"/>
    <property type="project" value="TreeGrafter"/>
</dbReference>
<evidence type="ECO:0000256" key="1">
    <source>
        <dbReference type="ARBA" id="ARBA00004651"/>
    </source>
</evidence>
<keyword evidence="4 6" id="KW-1133">Transmembrane helix</keyword>
<keyword evidence="2" id="KW-1003">Cell membrane</keyword>
<sequence>MRMTDLFTLFSDHWPAMMAVLAVFAVAAASPGPATLGIMATAMARGRAAGMAFAAGVQLGSFTWAMAAAIGLSAWLNTIAWGLIAMKIAGGAYLIWLAARALRSALSARPVPAAASNARSLTGHFARGALLHLTNPKAVLAWIAIVALTQTSGGGTPVLLATLGICLLIGAVVFQGYALLFASPVMVAAYRRARRAIEGVLAGVFGYAGWRLWSSA</sequence>
<evidence type="ECO:0000256" key="5">
    <source>
        <dbReference type="ARBA" id="ARBA00023136"/>
    </source>
</evidence>
<keyword evidence="3 6" id="KW-0812">Transmembrane</keyword>
<feature type="transmembrane region" description="Helical" evidence="6">
    <location>
        <begin position="195"/>
        <end position="213"/>
    </location>
</feature>
<feature type="transmembrane region" description="Helical" evidence="6">
    <location>
        <begin position="160"/>
        <end position="183"/>
    </location>
</feature>
<evidence type="ECO:0000256" key="3">
    <source>
        <dbReference type="ARBA" id="ARBA00022692"/>
    </source>
</evidence>
<name>A0A3A8AA83_9HYPH</name>
<evidence type="ECO:0000256" key="2">
    <source>
        <dbReference type="ARBA" id="ARBA00022475"/>
    </source>
</evidence>
<dbReference type="Proteomes" id="UP000246132">
    <property type="component" value="Unassembled WGS sequence"/>
</dbReference>
<comment type="caution">
    <text evidence="7">The sequence shown here is derived from an EMBL/GenBank/DDBJ whole genome shotgun (WGS) entry which is preliminary data.</text>
</comment>
<feature type="transmembrane region" description="Helical" evidence="6">
    <location>
        <begin position="129"/>
        <end position="148"/>
    </location>
</feature>
<keyword evidence="5 6" id="KW-0472">Membrane</keyword>
<evidence type="ECO:0000256" key="4">
    <source>
        <dbReference type="ARBA" id="ARBA00022989"/>
    </source>
</evidence>
<accession>A0A3A8AA83</accession>
<dbReference type="PANTHER" id="PTHR30086">
    <property type="entry name" value="ARGININE EXPORTER PROTEIN ARGO"/>
    <property type="match status" value="1"/>
</dbReference>
<evidence type="ECO:0000313" key="8">
    <source>
        <dbReference type="Proteomes" id="UP000246132"/>
    </source>
</evidence>
<feature type="transmembrane region" description="Helical" evidence="6">
    <location>
        <begin position="51"/>
        <end position="72"/>
    </location>
</feature>
<organism evidence="7 8">
    <name type="scientific">Oceaniradius stylonematis</name>
    <dbReference type="NCBI Taxonomy" id="2184161"/>
    <lineage>
        <taxon>Bacteria</taxon>
        <taxon>Pseudomonadati</taxon>
        <taxon>Pseudomonadota</taxon>
        <taxon>Alphaproteobacteria</taxon>
        <taxon>Hyphomicrobiales</taxon>
        <taxon>Ahrensiaceae</taxon>
        <taxon>Oceaniradius</taxon>
    </lineage>
</organism>
<protein>
    <submittedName>
        <fullName evidence="7">LysE family translocator</fullName>
    </submittedName>
</protein>
<dbReference type="AlphaFoldDB" id="A0A3A8AA83"/>
<dbReference type="InterPro" id="IPR001123">
    <property type="entry name" value="LeuE-type"/>
</dbReference>
<gene>
    <name evidence="7" type="ORF">DEM25_005060</name>
</gene>